<name>W6MVD4_9ASCO</name>
<dbReference type="AlphaFoldDB" id="W6MVD4"/>
<keyword evidence="2" id="KW-0812">Transmembrane</keyword>
<dbReference type="EMBL" id="HG793131">
    <property type="protein sequence ID" value="CDK29902.1"/>
    <property type="molecule type" value="Genomic_DNA"/>
</dbReference>
<feature type="compositionally biased region" description="Polar residues" evidence="1">
    <location>
        <begin position="161"/>
        <end position="180"/>
    </location>
</feature>
<feature type="region of interest" description="Disordered" evidence="1">
    <location>
        <begin position="226"/>
        <end position="256"/>
    </location>
</feature>
<dbReference type="Proteomes" id="UP000019384">
    <property type="component" value="Unassembled WGS sequence"/>
</dbReference>
<dbReference type="RefSeq" id="XP_022461884.1">
    <property type="nucleotide sequence ID" value="XM_022603673.1"/>
</dbReference>
<organism evidence="3 4">
    <name type="scientific">Kuraishia capsulata CBS 1993</name>
    <dbReference type="NCBI Taxonomy" id="1382522"/>
    <lineage>
        <taxon>Eukaryota</taxon>
        <taxon>Fungi</taxon>
        <taxon>Dikarya</taxon>
        <taxon>Ascomycota</taxon>
        <taxon>Saccharomycotina</taxon>
        <taxon>Pichiomycetes</taxon>
        <taxon>Pichiales</taxon>
        <taxon>Pichiaceae</taxon>
        <taxon>Kuraishia</taxon>
    </lineage>
</organism>
<evidence type="ECO:0000313" key="4">
    <source>
        <dbReference type="Proteomes" id="UP000019384"/>
    </source>
</evidence>
<accession>W6MVD4</accession>
<keyword evidence="4" id="KW-1185">Reference proteome</keyword>
<proteinExistence type="predicted"/>
<dbReference type="HOGENOM" id="CLU_758784_0_0_1"/>
<feature type="region of interest" description="Disordered" evidence="1">
    <location>
        <begin position="100"/>
        <end position="138"/>
    </location>
</feature>
<evidence type="ECO:0000313" key="3">
    <source>
        <dbReference type="EMBL" id="CDK29902.1"/>
    </source>
</evidence>
<feature type="compositionally biased region" description="Polar residues" evidence="1">
    <location>
        <begin position="238"/>
        <end position="248"/>
    </location>
</feature>
<feature type="compositionally biased region" description="Low complexity" evidence="1">
    <location>
        <begin position="117"/>
        <end position="134"/>
    </location>
</feature>
<dbReference type="GeneID" id="34523272"/>
<sequence>MPKTAVAVGCAVGVPGAVGLLICLFFWYRSSRRFKKESMEDVDIDAKDMDLSSLYARPHKPGFAPPVDPSTGDELSIRERDLDHISDTKYESQANKDSSIAFGVDTSDGTKNSGTDITTNSSSHLHTHSNIHSSGGTPGSNYMSFYDSVIPVLPTPDNLPGSAQTMVENSPNGGSQQATPKTPERGSAAQTADFIRHLHKNDSSSFPMTTHTMVNATPSTLNLFNNYQRSSSTSTSRNGSMTGLNGSQDGIAGTKAYPRSGALSKATSQDNIGLLRSARGSNQSLLMMGQESPKRALNSTAEGFTNPSSPGWKTDTETGEIQPHSLLEGTILATSEAPLKPSPFDTPPRNRSSHVFADDDEDSSE</sequence>
<feature type="region of interest" description="Disordered" evidence="1">
    <location>
        <begin position="156"/>
        <end position="189"/>
    </location>
</feature>
<reference evidence="3" key="2">
    <citation type="submission" date="2014-02" db="EMBL/GenBank/DDBJ databases">
        <title>Complete DNA sequence of /Kuraishia capsulata/ illustrates novel genomic features among budding yeasts (/Saccharomycotina/).</title>
        <authorList>
            <person name="Morales L."/>
            <person name="Noel B."/>
            <person name="Porcel B."/>
            <person name="Marcet-Houben M."/>
            <person name="Hullo M-F."/>
            <person name="Sacerdot C."/>
            <person name="Tekaia F."/>
            <person name="Leh-Louis V."/>
            <person name="Despons L."/>
            <person name="Khanna V."/>
            <person name="Aury J-M."/>
            <person name="Barbe V."/>
            <person name="Couloux A."/>
            <person name="Labadie K."/>
            <person name="Pelletier E."/>
            <person name="Souciet J-L."/>
            <person name="Boekhout T."/>
            <person name="Gabaldon T."/>
            <person name="Wincker P."/>
            <person name="Dujon B."/>
        </authorList>
    </citation>
    <scope>NUCLEOTIDE SEQUENCE</scope>
    <source>
        <strain evidence="3">CBS 1993</strain>
    </source>
</reference>
<keyword evidence="2" id="KW-1133">Transmembrane helix</keyword>
<protein>
    <submittedName>
        <fullName evidence="3">Uncharacterized protein</fullName>
    </submittedName>
</protein>
<evidence type="ECO:0000256" key="1">
    <source>
        <dbReference type="SAM" id="MobiDB-lite"/>
    </source>
</evidence>
<feature type="compositionally biased region" description="Polar residues" evidence="1">
    <location>
        <begin position="107"/>
        <end position="116"/>
    </location>
</feature>
<dbReference type="OrthoDB" id="4097102at2759"/>
<feature type="region of interest" description="Disordered" evidence="1">
    <location>
        <begin position="289"/>
        <end position="365"/>
    </location>
</feature>
<gene>
    <name evidence="3" type="ORF">KUCA_T00005896001</name>
</gene>
<feature type="transmembrane region" description="Helical" evidence="2">
    <location>
        <begin position="6"/>
        <end position="28"/>
    </location>
</feature>
<feature type="compositionally biased region" description="Polar residues" evidence="1">
    <location>
        <begin position="297"/>
        <end position="311"/>
    </location>
</feature>
<keyword evidence="2" id="KW-0472">Membrane</keyword>
<reference evidence="3" key="1">
    <citation type="submission" date="2013-12" db="EMBL/GenBank/DDBJ databases">
        <authorList>
            <person name="Genoscope - CEA"/>
        </authorList>
    </citation>
    <scope>NUCLEOTIDE SEQUENCE</scope>
    <source>
        <strain evidence="3">CBS 1993</strain>
    </source>
</reference>
<evidence type="ECO:0000256" key="2">
    <source>
        <dbReference type="SAM" id="Phobius"/>
    </source>
</evidence>